<protein>
    <recommendedName>
        <fullName evidence="4">Type I-U CRISPR-associated protein Cas7</fullName>
    </recommendedName>
</protein>
<proteinExistence type="predicted"/>
<feature type="region of interest" description="Disordered" evidence="1">
    <location>
        <begin position="336"/>
        <end position="359"/>
    </location>
</feature>
<dbReference type="RefSeq" id="WP_162656954.1">
    <property type="nucleotide sequence ID" value="NZ_LR593887.1"/>
</dbReference>
<name>A0A6C2YLA8_9BACT</name>
<feature type="compositionally biased region" description="Basic and acidic residues" evidence="1">
    <location>
        <begin position="336"/>
        <end position="352"/>
    </location>
</feature>
<evidence type="ECO:0000313" key="3">
    <source>
        <dbReference type="Proteomes" id="UP000464378"/>
    </source>
</evidence>
<dbReference type="AlphaFoldDB" id="A0A6C2YLA8"/>
<dbReference type="KEGG" id="tim:GMBLW1_22580"/>
<dbReference type="InterPro" id="IPR013403">
    <property type="entry name" value="CRISPR-assoc_prot_Csb1/Cas7u"/>
</dbReference>
<dbReference type="Pfam" id="PF09617">
    <property type="entry name" value="Cas_GSU0053"/>
    <property type="match status" value="1"/>
</dbReference>
<keyword evidence="3" id="KW-1185">Reference proteome</keyword>
<organism evidence="2">
    <name type="scientific">Tuwongella immobilis</name>
    <dbReference type="NCBI Taxonomy" id="692036"/>
    <lineage>
        <taxon>Bacteria</taxon>
        <taxon>Pseudomonadati</taxon>
        <taxon>Planctomycetota</taxon>
        <taxon>Planctomycetia</taxon>
        <taxon>Gemmatales</taxon>
        <taxon>Gemmataceae</taxon>
        <taxon>Tuwongella</taxon>
    </lineage>
</organism>
<evidence type="ECO:0000256" key="1">
    <source>
        <dbReference type="SAM" id="MobiDB-lite"/>
    </source>
</evidence>
<dbReference type="NCBIfam" id="TIGR02570">
    <property type="entry name" value="cas7_GSU0053"/>
    <property type="match status" value="1"/>
</dbReference>
<gene>
    <name evidence="2" type="ORF">GMBLW1_22580</name>
</gene>
<sequence>MSQLKKLDRYLSEDGPAALVIREALMPVDGPDGVLFPATFAAGDGFPGGYNIDIDPRTGKNVALIDSVGSQANRIEPLFGKDAYRHLVPQVAVTAGEKTVSILEAGHRAGDALLRCSSLGDTLRQAFQAVLRGDATPMAKIAPTSLVFGVWDSRDTQAKLPRLVASTIRAFEVRKLTRGAVYTPPLDYAAQDVFSEEEKAKAEGDSKNPLAKRGFVHVPASGSHGGVIADGGVRRDATLSLAALRMLHAGTNADQSLMLRRYILGLALVALTAPPESYLRQGCMLVKNPAGEHEFVEVMPSGEQVDCKMTHADALAYATEAAKDFGVGDSQVVPFDREKAKKDVKGDDDAKPKGKKGAK</sequence>
<dbReference type="Proteomes" id="UP000464378">
    <property type="component" value="Chromosome"/>
</dbReference>
<dbReference type="EMBL" id="LR593887">
    <property type="protein sequence ID" value="VTR99194.1"/>
    <property type="molecule type" value="Genomic_DNA"/>
</dbReference>
<dbReference type="EMBL" id="LR586016">
    <property type="protein sequence ID" value="VIP01702.1"/>
    <property type="molecule type" value="Genomic_DNA"/>
</dbReference>
<evidence type="ECO:0008006" key="4">
    <source>
        <dbReference type="Google" id="ProtNLM"/>
    </source>
</evidence>
<accession>A0A6C2YLA8</accession>
<reference evidence="2" key="1">
    <citation type="submission" date="2019-04" db="EMBL/GenBank/DDBJ databases">
        <authorList>
            <consortium name="Science for Life Laboratories"/>
        </authorList>
    </citation>
    <scope>NUCLEOTIDE SEQUENCE</scope>
    <source>
        <strain evidence="2">MBLW1</strain>
    </source>
</reference>
<evidence type="ECO:0000313" key="2">
    <source>
        <dbReference type="EMBL" id="VIP01702.1"/>
    </source>
</evidence>
<dbReference type="InParanoid" id="A0A6C2YLA8"/>